<dbReference type="SUPFAM" id="SSF50129">
    <property type="entry name" value="GroES-like"/>
    <property type="match status" value="1"/>
</dbReference>
<dbReference type="GO" id="GO:0031177">
    <property type="term" value="F:phosphopantetheine binding"/>
    <property type="evidence" value="ECO:0007669"/>
    <property type="project" value="InterPro"/>
</dbReference>
<dbReference type="InterPro" id="IPR006162">
    <property type="entry name" value="Ppantetheine_attach_site"/>
</dbReference>
<evidence type="ECO:0000259" key="12">
    <source>
        <dbReference type="PROSITE" id="PS52019"/>
    </source>
</evidence>
<evidence type="ECO:0000256" key="8">
    <source>
        <dbReference type="PROSITE-ProRule" id="PRU01363"/>
    </source>
</evidence>
<dbReference type="Gene3D" id="3.40.366.10">
    <property type="entry name" value="Malonyl-Coenzyme A Acyl Carrier Protein, domain 2"/>
    <property type="match status" value="1"/>
</dbReference>
<dbReference type="InterPro" id="IPR056501">
    <property type="entry name" value="NAD-bd_HRPKS_sdrA"/>
</dbReference>
<keyword evidence="4" id="KW-0521">NADP</keyword>
<dbReference type="PROSITE" id="PS00606">
    <property type="entry name" value="KS3_1"/>
    <property type="match status" value="1"/>
</dbReference>
<dbReference type="InterPro" id="IPR049551">
    <property type="entry name" value="PKS_DH_C"/>
</dbReference>
<keyword evidence="6" id="KW-0511">Multifunctional enzyme</keyword>
<dbReference type="PROSITE" id="PS00012">
    <property type="entry name" value="PHOSPHOPANTETHEINE"/>
    <property type="match status" value="1"/>
</dbReference>
<dbReference type="GO" id="GO:1901336">
    <property type="term" value="P:lactone biosynthetic process"/>
    <property type="evidence" value="ECO:0007669"/>
    <property type="project" value="UniProtKB-ARBA"/>
</dbReference>
<dbReference type="InterPro" id="IPR050091">
    <property type="entry name" value="PKS_NRPS_Biosynth_Enz"/>
</dbReference>
<evidence type="ECO:0000256" key="4">
    <source>
        <dbReference type="ARBA" id="ARBA00022857"/>
    </source>
</evidence>
<dbReference type="SUPFAM" id="SSF52151">
    <property type="entry name" value="FabD/lysophospholipase-like"/>
    <property type="match status" value="1"/>
</dbReference>
<feature type="active site" description="Proton acceptor; for dehydratase activity" evidence="8">
    <location>
        <position position="995"/>
    </location>
</feature>
<feature type="domain" description="PKS/mFAS DH" evidence="12">
    <location>
        <begin position="963"/>
        <end position="1282"/>
    </location>
</feature>
<dbReference type="Gene3D" id="3.30.70.3290">
    <property type="match status" value="1"/>
</dbReference>
<feature type="domain" description="Ketosynthase family 3 (KS3)" evidence="11">
    <location>
        <begin position="8"/>
        <end position="425"/>
    </location>
</feature>
<dbReference type="Pfam" id="PF00109">
    <property type="entry name" value="ketoacyl-synt"/>
    <property type="match status" value="1"/>
</dbReference>
<dbReference type="GO" id="GO:0004315">
    <property type="term" value="F:3-oxoacyl-[acyl-carrier-protein] synthase activity"/>
    <property type="evidence" value="ECO:0007669"/>
    <property type="project" value="InterPro"/>
</dbReference>
<evidence type="ECO:0000313" key="13">
    <source>
        <dbReference type="EMBL" id="ACM42412.1"/>
    </source>
</evidence>
<dbReference type="SMART" id="SM00825">
    <property type="entry name" value="PKS_KS"/>
    <property type="match status" value="1"/>
</dbReference>
<dbReference type="InterPro" id="IPR014030">
    <property type="entry name" value="Ketoacyl_synth_N"/>
</dbReference>
<dbReference type="GO" id="GO:0030639">
    <property type="term" value="P:polyketide biosynthetic process"/>
    <property type="evidence" value="ECO:0007669"/>
    <property type="project" value="UniProtKB-ARBA"/>
</dbReference>
<dbReference type="PROSITE" id="PS52004">
    <property type="entry name" value="KS3_2"/>
    <property type="match status" value="1"/>
</dbReference>
<keyword evidence="7" id="KW-0012">Acyltransferase</keyword>
<organism evidence="13">
    <name type="scientific">Floropilus chiversii</name>
    <name type="common">Chaetomium chiversii</name>
    <dbReference type="NCBI Taxonomy" id="2587399"/>
    <lineage>
        <taxon>Eukaryota</taxon>
        <taxon>Fungi</taxon>
        <taxon>Dikarya</taxon>
        <taxon>Ascomycota</taxon>
        <taxon>Pezizomycotina</taxon>
        <taxon>Sordariomycetes</taxon>
        <taxon>Sordariomycetidae</taxon>
        <taxon>Sordariales</taxon>
        <taxon>Chaetomiaceae</taxon>
        <taxon>Floropilus</taxon>
    </lineage>
</organism>
<feature type="region of interest" description="C-terminal hotdog fold" evidence="8">
    <location>
        <begin position="1129"/>
        <end position="1282"/>
    </location>
</feature>
<dbReference type="Pfam" id="PF21089">
    <property type="entry name" value="PKS_DH_N"/>
    <property type="match status" value="1"/>
</dbReference>
<dbReference type="Pfam" id="PF08240">
    <property type="entry name" value="ADH_N"/>
    <property type="match status" value="1"/>
</dbReference>
<dbReference type="PANTHER" id="PTHR43775">
    <property type="entry name" value="FATTY ACID SYNTHASE"/>
    <property type="match status" value="1"/>
</dbReference>
<keyword evidence="3" id="KW-0808">Transferase</keyword>
<dbReference type="InterPro" id="IPR014043">
    <property type="entry name" value="Acyl_transferase_dom"/>
</dbReference>
<dbReference type="PROSITE" id="PS52019">
    <property type="entry name" value="PKS_MFAS_DH"/>
    <property type="match status" value="1"/>
</dbReference>
<dbReference type="SUPFAM" id="SSF51735">
    <property type="entry name" value="NAD(P)-binding Rossmann-fold domains"/>
    <property type="match status" value="2"/>
</dbReference>
<dbReference type="InterPro" id="IPR036291">
    <property type="entry name" value="NAD(P)-bd_dom_sf"/>
</dbReference>
<reference evidence="13" key="1">
    <citation type="journal article" date="2008" name="Chem. Biol.">
        <title>Functional characterization of the biosynthesis of radicicol, an Hsp90 inhibitor resorcylic acid lactone from Chaetomium chiversii.</title>
        <authorList>
            <person name="Wang S."/>
            <person name="Xu Y."/>
            <person name="Maine E.A."/>
            <person name="Wijeratne E.M."/>
            <person name="Espinosa-Artiles P."/>
            <person name="Gunatilaka A.A."/>
            <person name="Molnar I."/>
        </authorList>
    </citation>
    <scope>NUCLEOTIDE SEQUENCE</scope>
    <source>
        <strain evidence="13">CS-36-52</strain>
    </source>
</reference>
<dbReference type="CDD" id="cd00833">
    <property type="entry name" value="PKS"/>
    <property type="match status" value="1"/>
</dbReference>
<dbReference type="InterPro" id="IPR009081">
    <property type="entry name" value="PP-bd_ACP"/>
</dbReference>
<dbReference type="SMART" id="SM00823">
    <property type="entry name" value="PKS_PP"/>
    <property type="match status" value="1"/>
</dbReference>
<evidence type="ECO:0000256" key="7">
    <source>
        <dbReference type="ARBA" id="ARBA00023315"/>
    </source>
</evidence>
<dbReference type="Pfam" id="PF14765">
    <property type="entry name" value="PS-DH"/>
    <property type="match status" value="1"/>
</dbReference>
<evidence type="ECO:0000259" key="11">
    <source>
        <dbReference type="PROSITE" id="PS52004"/>
    </source>
</evidence>
<dbReference type="InterPro" id="IPR020843">
    <property type="entry name" value="ER"/>
</dbReference>
<dbReference type="InterPro" id="IPR001227">
    <property type="entry name" value="Ac_transferase_dom_sf"/>
</dbReference>
<dbReference type="InterPro" id="IPR049900">
    <property type="entry name" value="PKS_mFAS_DH"/>
</dbReference>
<dbReference type="InterPro" id="IPR016035">
    <property type="entry name" value="Acyl_Trfase/lysoPLipase"/>
</dbReference>
<dbReference type="SMART" id="SM00829">
    <property type="entry name" value="PKS_ER"/>
    <property type="match status" value="1"/>
</dbReference>
<dbReference type="InterPro" id="IPR013154">
    <property type="entry name" value="ADH-like_N"/>
</dbReference>
<dbReference type="Pfam" id="PF00107">
    <property type="entry name" value="ADH_zinc_N"/>
    <property type="match status" value="1"/>
</dbReference>
<dbReference type="Pfam" id="PF16197">
    <property type="entry name" value="KAsynt_C_assoc"/>
    <property type="match status" value="1"/>
</dbReference>
<dbReference type="GO" id="GO:0006633">
    <property type="term" value="P:fatty acid biosynthetic process"/>
    <property type="evidence" value="ECO:0007669"/>
    <property type="project" value="InterPro"/>
</dbReference>
<dbReference type="CDD" id="cd05195">
    <property type="entry name" value="enoyl_red"/>
    <property type="match status" value="1"/>
</dbReference>
<dbReference type="InterPro" id="IPR036736">
    <property type="entry name" value="ACP-like_sf"/>
</dbReference>
<dbReference type="InterPro" id="IPR057326">
    <property type="entry name" value="KR_dom"/>
</dbReference>
<evidence type="ECO:0000256" key="9">
    <source>
        <dbReference type="SAM" id="MobiDB-lite"/>
    </source>
</evidence>
<dbReference type="SUPFAM" id="SSF55048">
    <property type="entry name" value="Probable ACP-binding domain of malonyl-CoA ACP transacylase"/>
    <property type="match status" value="1"/>
</dbReference>
<sequence length="2437" mass="260159">MVQSKGDAASVAITGLACRMPGDGSSLESFWESICNGKSAWSPIPRDRFDPDAFTGNAAKGGHFLREDISRFDAKFFNISHDEACAMDPQQRLMLEVVYEALEAAGYPLNDVAGTKTGVYMGQFTDDYRELVTRDAETSLPYSMTGLQRASLSNRVSWLLDLRGPSFTVATACSSSLVALHLACQSLRNKEIDMAIVGGCNLMLSPNMFIFQSGQGFLSPDGKCKTFDASADGYGRGEGFAVVVLRRVNDAVNHGDPIRAVIRGSGSNQDGHTKGFTLPSADAQASLIRDVYNSAGLDYSLTGYVEAHGTGTKAGDLEETTALASTIASGLRTGKRLVVGSVKTNVGHLEAGAGLAAVIKSVLILEHAVIPPNINLESPNPALKLEEWNMEVPLAASPWPTDGLRRISINSFGYGGSNAHVILDDAYSYLAERGLHGVHSTAVSHGTNGLNGLNGRGTASGDPASHPASSRPLLFALSAQDKGGIARVMSSLKNWLVAAEQSRQTTKTIKLRSETQDYLHDLAFTLNTRRSHLQWKTFCIASTIDELLSALASPTPIPPRLSSRPPRLAFIFTGQGAQWPGMGTTLSSGHRVFSASIEAADTYLRTRLGCAWSAVEELGKSKSASRIHTAALAQPLCTVLQVALVDLLRSWGVQPAAVAGHSSGEIAAAYCAGALSREQAWAVAYFRGVSAARVRATGRDGAMMAVGASPAEVAGLIRESGLSKSVCVACENAPASVTVSGDADAVDKLGVVLQEKGIFARRLRVDMAYHSPHMQAVAKEYLASVSGVFQTAAGDGKKSQARLGCVMYSSVTGNKVGDPSELSAAYWVRNLISPVRFSTAAQHLAGGTAVEGEEAADVFVEIGPHTALQGPTTQSLQAVGVGNVPYHSVLRRDEDGRETALALAGTLFTRGYPVDISAVNNQSPRTPQTLVGLPSYPWDHSRGHWAESRIAREYRLRKPLPNSSLLGAAAPALVAGERVWRGHISLAKYPWIADHMIHGKVLFPAAGFIAMVVEAALFNADAGRQVDKFRLRDIHLTAPLVVSDNSVTEYSVCLRPRLSASNAASPEDWMEFSISSSPDGKTLERNCIGLITLEYRSQLDHPNEGSTEAVDTHQQAWKRRFQQVSELCKTPVAIEDFYRRMASAGLQYGPVFKNLARAWTAPGQSVGSVGIPDGGLLSGRSQTALVIHPATLDAVIHMAFAAVCHGSLNAMQAMVPKSIDEVVISTEFPKEPKAHISGYATAARQGYREILADMTMQEDVSEQPVLKIAGLCCVELAGAPTDGGTGARSICSQLVWRPSAKLLTLGELGTVVRRGATTVGAGGGAPAESVTGKLLFELINVLHHSKPAASVVEVVTAKGEDAPRPFVSTLDIGGALKTASYNIYVPDEATKREVEAQLALDTDSVGIEVHDLTQALVGNKEDQPPTSDLVIIRDESGLGDMIVEKAAKLVASDGGLVFIVAPRDQGDDLEARGRAAGVRDWLRLDDHEEQFAVLLGQRRSQEKALNGVGGSTQVVVLESSNPSPAASRLAAALVARLSDLGYSASACPWGVHGTASFEGKTCISLVEIDRGIMGHLSEDDFNLFKGLVFDAKKVLWITVSPETDPSTAIVTGLARALRSEEPGIVFNTMSLDLAVLVEEPSFDLEHMADMILRAYKDGAGENEFRISQGLIETSRVVEDDELNGHLLASLGMRNAETTSAVQQLPLEEAGSPLKLCVRNPGLLDSLCFKPDELAGTTLAEDEVEVEVKVTSLNFRDVMTAMGQLPSTELGFDAAGVVRRIGGAVTKVRPGDRVAMCTPGAHRTIHRAKADLVEVIPEGMTFVEAATIPLVHGTAWYALVRLARVRKGQSVLIHVATGGVGQAALQIAQHVGMEIFATAGTEQKRQLLRDVYGIPDDHIFSSRDLSFAQGIKRITRGRGVDVVLNSLPGEALRQTWYCVAPFGTFVEIGVRDILDNSSLDMRPFLKETTFTFFDLKKVMQQRPDLMGEIMRGVFDLQRQGITRPINPVAAFPASEIENAFRLMQGGQHVGKIVVSFEDGQQLVPVWRPRASSRAPLRLNPNSAYVLAGGLGGLGRSLASMLVEHGARKLCFLSRSGGAKERPKARDLIHQLQDRGVQVLALTCDVADGAAVEHAVRQCEEQLGRVAGIIQCAMVLRDSLFRNATYADWIDSTRPKVHGTWNLHAALPDVDFFVNLASFTGIFGSRGVASYAAGSTYQDAIAHLRRAEGKHGVTLDLSVVRDAGVLAEAGMTQGLKDLAGPYGLDMEEVAELVWLAISGDVAGDSSAQIITGIATGGSAVEGGFEAPWYLDDPKFAVMAQTGFRGSRGAAATQRAEDVQAQLSHAKTLDEAARVVTEALVDRVAKMLQTTAAEIDTDRYLHSYGIDSLVAIETVNWALKVCAARVTVFDIMAAVPMTATARKIAANSSATPKEALQAAE</sequence>
<dbReference type="Gene3D" id="1.10.1200.10">
    <property type="entry name" value="ACP-like"/>
    <property type="match status" value="1"/>
</dbReference>
<keyword evidence="1" id="KW-0596">Phosphopantetheine</keyword>
<dbReference type="InterPro" id="IPR011032">
    <property type="entry name" value="GroES-like_sf"/>
</dbReference>
<evidence type="ECO:0000256" key="1">
    <source>
        <dbReference type="ARBA" id="ARBA00022450"/>
    </source>
</evidence>
<dbReference type="Gene3D" id="3.40.50.720">
    <property type="entry name" value="NAD(P)-binding Rossmann-like Domain"/>
    <property type="match status" value="2"/>
</dbReference>
<dbReference type="Pfam" id="PF02801">
    <property type="entry name" value="Ketoacyl-synt_C"/>
    <property type="match status" value="1"/>
</dbReference>
<dbReference type="Gene3D" id="3.10.129.110">
    <property type="entry name" value="Polyketide synthase dehydratase"/>
    <property type="match status" value="1"/>
</dbReference>
<dbReference type="Gene3D" id="3.90.180.10">
    <property type="entry name" value="Medium-chain alcohol dehydrogenases, catalytic domain"/>
    <property type="match status" value="1"/>
</dbReference>
<dbReference type="SMART" id="SM00826">
    <property type="entry name" value="PKS_DH"/>
    <property type="match status" value="1"/>
</dbReference>
<dbReference type="SUPFAM" id="SSF53901">
    <property type="entry name" value="Thiolase-like"/>
    <property type="match status" value="1"/>
</dbReference>
<name>C5H891_FLOCH</name>
<evidence type="ECO:0000256" key="6">
    <source>
        <dbReference type="ARBA" id="ARBA00023268"/>
    </source>
</evidence>
<evidence type="ECO:0000256" key="3">
    <source>
        <dbReference type="ARBA" id="ARBA00022679"/>
    </source>
</evidence>
<feature type="compositionally biased region" description="Low complexity" evidence="9">
    <location>
        <begin position="446"/>
        <end position="457"/>
    </location>
</feature>
<dbReference type="Pfam" id="PF23114">
    <property type="entry name" value="NAD-bd_HRPKS_sdrA"/>
    <property type="match status" value="1"/>
</dbReference>
<dbReference type="InterPro" id="IPR020841">
    <property type="entry name" value="PKS_Beta-ketoAc_synthase_dom"/>
</dbReference>
<keyword evidence="5" id="KW-0560">Oxidoreductase</keyword>
<dbReference type="SUPFAM" id="SSF47336">
    <property type="entry name" value="ACP-like"/>
    <property type="match status" value="1"/>
</dbReference>
<dbReference type="EMBL" id="EU980392">
    <property type="protein sequence ID" value="ACM42412.1"/>
    <property type="molecule type" value="Genomic_DNA"/>
</dbReference>
<dbReference type="Gene3D" id="3.40.47.10">
    <property type="match status" value="1"/>
</dbReference>
<dbReference type="InterPro" id="IPR049552">
    <property type="entry name" value="PKS_DH_N"/>
</dbReference>
<dbReference type="InterPro" id="IPR016039">
    <property type="entry name" value="Thiolase-like"/>
</dbReference>
<dbReference type="GO" id="GO:0016491">
    <property type="term" value="F:oxidoreductase activity"/>
    <property type="evidence" value="ECO:0007669"/>
    <property type="project" value="UniProtKB-KW"/>
</dbReference>
<dbReference type="InterPro" id="IPR020806">
    <property type="entry name" value="PKS_PP-bd"/>
</dbReference>
<feature type="domain" description="Carrier" evidence="10">
    <location>
        <begin position="2348"/>
        <end position="2425"/>
    </location>
</feature>
<proteinExistence type="predicted"/>
<dbReference type="InterPro" id="IPR020807">
    <property type="entry name" value="PKS_DH"/>
</dbReference>
<dbReference type="FunFam" id="3.40.50.720:FF:000209">
    <property type="entry name" value="Polyketide synthase Pks12"/>
    <property type="match status" value="1"/>
</dbReference>
<dbReference type="PROSITE" id="PS51257">
    <property type="entry name" value="PROKAR_LIPOPROTEIN"/>
    <property type="match status" value="1"/>
</dbReference>
<accession>C5H891</accession>
<feature type="active site" description="Proton donor; for dehydratase activity" evidence="8">
    <location>
        <position position="1193"/>
    </location>
</feature>
<dbReference type="InterPro" id="IPR016036">
    <property type="entry name" value="Malonyl_transacylase_ACP-bd"/>
</dbReference>
<dbReference type="InterPro" id="IPR014031">
    <property type="entry name" value="Ketoacyl_synth_C"/>
</dbReference>
<dbReference type="GO" id="GO:0004312">
    <property type="term" value="F:fatty acid synthase activity"/>
    <property type="evidence" value="ECO:0007669"/>
    <property type="project" value="TreeGrafter"/>
</dbReference>
<dbReference type="SMART" id="SM00827">
    <property type="entry name" value="PKS_AT"/>
    <property type="match status" value="1"/>
</dbReference>
<keyword evidence="2" id="KW-0597">Phosphoprotein</keyword>
<dbReference type="InterPro" id="IPR013149">
    <property type="entry name" value="ADH-like_C"/>
</dbReference>
<evidence type="ECO:0000259" key="10">
    <source>
        <dbReference type="PROSITE" id="PS50075"/>
    </source>
</evidence>
<dbReference type="InterPro" id="IPR018201">
    <property type="entry name" value="Ketoacyl_synth_AS"/>
</dbReference>
<dbReference type="SMART" id="SM00822">
    <property type="entry name" value="PKS_KR"/>
    <property type="match status" value="1"/>
</dbReference>
<evidence type="ECO:0000256" key="2">
    <source>
        <dbReference type="ARBA" id="ARBA00022553"/>
    </source>
</evidence>
<feature type="region of interest" description="N-terminal hotdog fold" evidence="8">
    <location>
        <begin position="963"/>
        <end position="1098"/>
    </location>
</feature>
<dbReference type="InterPro" id="IPR013968">
    <property type="entry name" value="PKS_KR"/>
</dbReference>
<dbReference type="PROSITE" id="PS50075">
    <property type="entry name" value="CARRIER"/>
    <property type="match status" value="1"/>
</dbReference>
<protein>
    <submittedName>
        <fullName evidence="13">PKS01 highly reducing polyketide synthase</fullName>
    </submittedName>
</protein>
<dbReference type="Pfam" id="PF00698">
    <property type="entry name" value="Acyl_transf_1"/>
    <property type="match status" value="1"/>
</dbReference>
<dbReference type="PANTHER" id="PTHR43775:SF29">
    <property type="entry name" value="ASPERFURANONE POLYKETIDE SYNTHASE AFOG-RELATED"/>
    <property type="match status" value="1"/>
</dbReference>
<dbReference type="InterPro" id="IPR032821">
    <property type="entry name" value="PKS_assoc"/>
</dbReference>
<dbReference type="Pfam" id="PF08659">
    <property type="entry name" value="KR"/>
    <property type="match status" value="1"/>
</dbReference>
<feature type="region of interest" description="Disordered" evidence="9">
    <location>
        <begin position="446"/>
        <end position="467"/>
    </location>
</feature>
<evidence type="ECO:0000256" key="5">
    <source>
        <dbReference type="ARBA" id="ARBA00023002"/>
    </source>
</evidence>
<dbReference type="InterPro" id="IPR042104">
    <property type="entry name" value="PKS_dehydratase_sf"/>
</dbReference>